<dbReference type="AlphaFoldDB" id="A0AAV4ANU4"/>
<comment type="caution">
    <text evidence="2">The sequence shown here is derived from an EMBL/GenBank/DDBJ whole genome shotgun (WGS) entry which is preliminary data.</text>
</comment>
<gene>
    <name evidence="2" type="ORF">PoB_003475600</name>
</gene>
<evidence type="ECO:0000313" key="3">
    <source>
        <dbReference type="Proteomes" id="UP000735302"/>
    </source>
</evidence>
<evidence type="ECO:0000256" key="1">
    <source>
        <dbReference type="SAM" id="MobiDB-lite"/>
    </source>
</evidence>
<name>A0AAV4ANU4_9GAST</name>
<evidence type="ECO:0000313" key="2">
    <source>
        <dbReference type="EMBL" id="GFO08251.1"/>
    </source>
</evidence>
<dbReference type="Proteomes" id="UP000735302">
    <property type="component" value="Unassembled WGS sequence"/>
</dbReference>
<protein>
    <submittedName>
        <fullName evidence="2">Uncharacterized protein</fullName>
    </submittedName>
</protein>
<dbReference type="EMBL" id="BLXT01003952">
    <property type="protein sequence ID" value="GFO08251.1"/>
    <property type="molecule type" value="Genomic_DNA"/>
</dbReference>
<organism evidence="2 3">
    <name type="scientific">Plakobranchus ocellatus</name>
    <dbReference type="NCBI Taxonomy" id="259542"/>
    <lineage>
        <taxon>Eukaryota</taxon>
        <taxon>Metazoa</taxon>
        <taxon>Spiralia</taxon>
        <taxon>Lophotrochozoa</taxon>
        <taxon>Mollusca</taxon>
        <taxon>Gastropoda</taxon>
        <taxon>Heterobranchia</taxon>
        <taxon>Euthyneura</taxon>
        <taxon>Panpulmonata</taxon>
        <taxon>Sacoglossa</taxon>
        <taxon>Placobranchoidea</taxon>
        <taxon>Plakobranchidae</taxon>
        <taxon>Plakobranchus</taxon>
    </lineage>
</organism>
<reference evidence="2 3" key="1">
    <citation type="journal article" date="2021" name="Elife">
        <title>Chloroplast acquisition without the gene transfer in kleptoplastic sea slugs, Plakobranchus ocellatus.</title>
        <authorList>
            <person name="Maeda T."/>
            <person name="Takahashi S."/>
            <person name="Yoshida T."/>
            <person name="Shimamura S."/>
            <person name="Takaki Y."/>
            <person name="Nagai Y."/>
            <person name="Toyoda A."/>
            <person name="Suzuki Y."/>
            <person name="Arimoto A."/>
            <person name="Ishii H."/>
            <person name="Satoh N."/>
            <person name="Nishiyama T."/>
            <person name="Hasebe M."/>
            <person name="Maruyama T."/>
            <person name="Minagawa J."/>
            <person name="Obokata J."/>
            <person name="Shigenobu S."/>
        </authorList>
    </citation>
    <scope>NUCLEOTIDE SEQUENCE [LARGE SCALE GENOMIC DNA]</scope>
</reference>
<accession>A0AAV4ANU4</accession>
<keyword evidence="3" id="KW-1185">Reference proteome</keyword>
<proteinExistence type="predicted"/>
<sequence>MIEDFCNHRVNLRGFLYIASPQQGDLRLQGPPSGRGADGGARTRDRRVPADLRVDSQATLPPTPPVNLRKYGGSIRCIFFKYHCLIMHGAFRRDLLQRRAIPWTSWVSRVKLLSHVH</sequence>
<feature type="compositionally biased region" description="Basic and acidic residues" evidence="1">
    <location>
        <begin position="41"/>
        <end position="54"/>
    </location>
</feature>
<feature type="region of interest" description="Disordered" evidence="1">
    <location>
        <begin position="24"/>
        <end position="59"/>
    </location>
</feature>